<dbReference type="Pfam" id="PF01535">
    <property type="entry name" value="PPR"/>
    <property type="match status" value="1"/>
</dbReference>
<dbReference type="AlphaFoldDB" id="A0A0A9FS18"/>
<dbReference type="InterPro" id="IPR002885">
    <property type="entry name" value="PPR_rpt"/>
</dbReference>
<protein>
    <recommendedName>
        <fullName evidence="5">Pentatricopeptide repeat-containing protein</fullName>
    </recommendedName>
</protein>
<accession>A0A0A9FS18</accession>
<name>A0A0A9FS18_ARUDO</name>
<evidence type="ECO:0000256" key="1">
    <source>
        <dbReference type="ARBA" id="ARBA00022737"/>
    </source>
</evidence>
<dbReference type="PANTHER" id="PTHR47926">
    <property type="entry name" value="PENTATRICOPEPTIDE REPEAT-CONTAINING PROTEIN"/>
    <property type="match status" value="1"/>
</dbReference>
<keyword evidence="1" id="KW-0677">Repeat</keyword>
<dbReference type="PROSITE" id="PS51375">
    <property type="entry name" value="PPR"/>
    <property type="match status" value="2"/>
</dbReference>
<organism evidence="4">
    <name type="scientific">Arundo donax</name>
    <name type="common">Giant reed</name>
    <name type="synonym">Donax arundinaceus</name>
    <dbReference type="NCBI Taxonomy" id="35708"/>
    <lineage>
        <taxon>Eukaryota</taxon>
        <taxon>Viridiplantae</taxon>
        <taxon>Streptophyta</taxon>
        <taxon>Embryophyta</taxon>
        <taxon>Tracheophyta</taxon>
        <taxon>Spermatophyta</taxon>
        <taxon>Magnoliopsida</taxon>
        <taxon>Liliopsida</taxon>
        <taxon>Poales</taxon>
        <taxon>Poaceae</taxon>
        <taxon>PACMAD clade</taxon>
        <taxon>Arundinoideae</taxon>
        <taxon>Arundineae</taxon>
        <taxon>Arundo</taxon>
    </lineage>
</organism>
<dbReference type="Pfam" id="PF20431">
    <property type="entry name" value="E_motif"/>
    <property type="match status" value="1"/>
</dbReference>
<evidence type="ECO:0008006" key="5">
    <source>
        <dbReference type="Google" id="ProtNLM"/>
    </source>
</evidence>
<dbReference type="GO" id="GO:0009451">
    <property type="term" value="P:RNA modification"/>
    <property type="evidence" value="ECO:0007669"/>
    <property type="project" value="InterPro"/>
</dbReference>
<dbReference type="Pfam" id="PF13041">
    <property type="entry name" value="PPR_2"/>
    <property type="match status" value="1"/>
</dbReference>
<evidence type="ECO:0000256" key="2">
    <source>
        <dbReference type="ARBA" id="ARBA00022946"/>
    </source>
</evidence>
<dbReference type="InterPro" id="IPR046848">
    <property type="entry name" value="E_motif"/>
</dbReference>
<dbReference type="FunFam" id="1.25.40.10:FF:001213">
    <property type="entry name" value="Pentatricopeptide repeat-containing protein, mitochondrial"/>
    <property type="match status" value="1"/>
</dbReference>
<dbReference type="PANTHER" id="PTHR47926:SF460">
    <property type="entry name" value="OS01G0815900 PROTEIN"/>
    <property type="match status" value="1"/>
</dbReference>
<dbReference type="InterPro" id="IPR046960">
    <property type="entry name" value="PPR_At4g14850-like_plant"/>
</dbReference>
<keyword evidence="2" id="KW-0809">Transit peptide</keyword>
<evidence type="ECO:0000256" key="3">
    <source>
        <dbReference type="PROSITE-ProRule" id="PRU00708"/>
    </source>
</evidence>
<reference evidence="4" key="1">
    <citation type="submission" date="2014-09" db="EMBL/GenBank/DDBJ databases">
        <authorList>
            <person name="Magalhaes I.L.F."/>
            <person name="Oliveira U."/>
            <person name="Santos F.R."/>
            <person name="Vidigal T.H.D.A."/>
            <person name="Brescovit A.D."/>
            <person name="Santos A.J."/>
        </authorList>
    </citation>
    <scope>NUCLEOTIDE SEQUENCE</scope>
    <source>
        <tissue evidence="4">Shoot tissue taken approximately 20 cm above the soil surface</tissue>
    </source>
</reference>
<proteinExistence type="predicted"/>
<feature type="repeat" description="PPR" evidence="3">
    <location>
        <begin position="38"/>
        <end position="72"/>
    </location>
</feature>
<dbReference type="Gene3D" id="1.25.40.10">
    <property type="entry name" value="Tetratricopeptide repeat domain"/>
    <property type="match status" value="2"/>
</dbReference>
<dbReference type="GO" id="GO:0003723">
    <property type="term" value="F:RNA binding"/>
    <property type="evidence" value="ECO:0007669"/>
    <property type="project" value="InterPro"/>
</dbReference>
<dbReference type="NCBIfam" id="TIGR00756">
    <property type="entry name" value="PPR"/>
    <property type="match status" value="2"/>
</dbReference>
<dbReference type="EMBL" id="GBRH01183837">
    <property type="protein sequence ID" value="JAE14059.1"/>
    <property type="molecule type" value="Transcribed_RNA"/>
</dbReference>
<reference evidence="4" key="2">
    <citation type="journal article" date="2015" name="Data Brief">
        <title>Shoot transcriptome of the giant reed, Arundo donax.</title>
        <authorList>
            <person name="Barrero R.A."/>
            <person name="Guerrero F.D."/>
            <person name="Moolhuijzen P."/>
            <person name="Goolsby J.A."/>
            <person name="Tidwell J."/>
            <person name="Bellgard S.E."/>
            <person name="Bellgard M.I."/>
        </authorList>
    </citation>
    <scope>NUCLEOTIDE SEQUENCE</scope>
    <source>
        <tissue evidence="4">Shoot tissue taken approximately 20 cm above the soil surface</tissue>
    </source>
</reference>
<evidence type="ECO:0000313" key="4">
    <source>
        <dbReference type="EMBL" id="JAE14059.1"/>
    </source>
</evidence>
<sequence length="220" mass="24613">MGLMSDVRVRNSLIDLYAKTGSIQSSLKMFNEMLDRRNLVSWTSIISGFAMHGLSTEAVELFAEMRRTGIRPNRITFLSVLNACSHGGLVEHGLAFFKTMVYEYNMNPEVKHFGCIIDMLGRAGRLCEAEQIIGGLPMEVNVVVWRILLGCCSKYGEVEMGQRAIKKILYLERESGGDFAVLSNMLNELGRFSDAEQARKLVDQRKTVKIPGLALVGETR</sequence>
<dbReference type="InterPro" id="IPR011990">
    <property type="entry name" value="TPR-like_helical_dom_sf"/>
</dbReference>
<feature type="repeat" description="PPR" evidence="3">
    <location>
        <begin position="6"/>
        <end position="36"/>
    </location>
</feature>